<gene>
    <name evidence="2" type="ORF">M2A_1432</name>
</gene>
<keyword evidence="3" id="KW-1185">Reference proteome</keyword>
<evidence type="ECO:0000313" key="3">
    <source>
        <dbReference type="Proteomes" id="UP000028702"/>
    </source>
</evidence>
<protein>
    <submittedName>
        <fullName evidence="2">PAN domain containing protein</fullName>
    </submittedName>
</protein>
<reference evidence="2 3" key="1">
    <citation type="submission" date="2014-07" db="EMBL/GenBank/DDBJ databases">
        <title>Tepidicaulis marinum gen. nov., sp. nov., a novel marine bacterium denitrifying nitrate to nitrous oxide strictly under microaerobic conditions.</title>
        <authorList>
            <person name="Takeuchi M."/>
            <person name="Yamagishi T."/>
            <person name="Kamagata Y."/>
            <person name="Oshima K."/>
            <person name="Hattori M."/>
            <person name="Katayama T."/>
            <person name="Hanada S."/>
            <person name="Tamaki H."/>
            <person name="Marumo K."/>
            <person name="Maeda H."/>
            <person name="Nedachi M."/>
            <person name="Iwasaki W."/>
            <person name="Suwa Y."/>
            <person name="Sakata S."/>
        </authorList>
    </citation>
    <scope>NUCLEOTIDE SEQUENCE [LARGE SCALE GENOMIC DNA]</scope>
    <source>
        <strain evidence="2 3">MA2</strain>
    </source>
</reference>
<organism evidence="2 3">
    <name type="scientific">Tepidicaulis marinus</name>
    <dbReference type="NCBI Taxonomy" id="1333998"/>
    <lineage>
        <taxon>Bacteria</taxon>
        <taxon>Pseudomonadati</taxon>
        <taxon>Pseudomonadota</taxon>
        <taxon>Alphaproteobacteria</taxon>
        <taxon>Hyphomicrobiales</taxon>
        <taxon>Parvibaculaceae</taxon>
        <taxon>Tepidicaulis</taxon>
    </lineage>
</organism>
<name>A0A081BA65_9HYPH</name>
<evidence type="ECO:0000256" key="1">
    <source>
        <dbReference type="SAM" id="SignalP"/>
    </source>
</evidence>
<accession>A0A081BA65</accession>
<dbReference type="AlphaFoldDB" id="A0A081BA65"/>
<dbReference type="STRING" id="1333998.M2A_1432"/>
<sequence>MKKLLLSAALSAVICLPATAQASRSGLTDSEIALLFVGVPVASGAAVAAAASAAPVAAAGSGGAVLLINGANSLDKAIKEDAKREALEVDDVSIITDRNGTATAQ</sequence>
<dbReference type="EMBL" id="BBIO01000006">
    <property type="protein sequence ID" value="GAK44933.1"/>
    <property type="molecule type" value="Genomic_DNA"/>
</dbReference>
<keyword evidence="1" id="KW-0732">Signal</keyword>
<comment type="caution">
    <text evidence="2">The sequence shown here is derived from an EMBL/GenBank/DDBJ whole genome shotgun (WGS) entry which is preliminary data.</text>
</comment>
<feature type="chain" id="PRO_5001754913" evidence="1">
    <location>
        <begin position="23"/>
        <end position="105"/>
    </location>
</feature>
<dbReference type="Proteomes" id="UP000028702">
    <property type="component" value="Unassembled WGS sequence"/>
</dbReference>
<feature type="signal peptide" evidence="1">
    <location>
        <begin position="1"/>
        <end position="22"/>
    </location>
</feature>
<proteinExistence type="predicted"/>
<evidence type="ECO:0000313" key="2">
    <source>
        <dbReference type="EMBL" id="GAK44933.1"/>
    </source>
</evidence>